<feature type="compositionally biased region" description="Basic residues" evidence="1">
    <location>
        <begin position="199"/>
        <end position="209"/>
    </location>
</feature>
<feature type="transmembrane region" description="Helical" evidence="2">
    <location>
        <begin position="171"/>
        <end position="189"/>
    </location>
</feature>
<dbReference type="AlphaFoldDB" id="A0A2T0U6G1"/>
<name>A0A2T0U6G1_9MICO</name>
<evidence type="ECO:0000256" key="1">
    <source>
        <dbReference type="SAM" id="MobiDB-lite"/>
    </source>
</evidence>
<proteinExistence type="predicted"/>
<organism evidence="3 4">
    <name type="scientific">Knoellia remsis</name>
    <dbReference type="NCBI Taxonomy" id="407159"/>
    <lineage>
        <taxon>Bacteria</taxon>
        <taxon>Bacillati</taxon>
        <taxon>Actinomycetota</taxon>
        <taxon>Actinomycetes</taxon>
        <taxon>Micrococcales</taxon>
        <taxon>Intrasporangiaceae</taxon>
        <taxon>Knoellia</taxon>
    </lineage>
</organism>
<evidence type="ECO:0000313" key="4">
    <source>
        <dbReference type="Proteomes" id="UP000237822"/>
    </source>
</evidence>
<sequence>MLVDPSSLIFLVIIGIWAAYFVQYWVRRREHLATIRSVDAFSETMRVLERRAPLPSVHDGGRAPRTYAVSPARVMRPEVTVKRAEAHTTMTLDSDEAASAPRLAGQRGGVRPGDAVVAAGERRAPMEAAADDVPYAAMHPSRATRGIVLLVGALGTVVFGALAAFGVLRWWSFVVPLAMAIGGFVWLRAGVQGEIRAKRAARGRARRARERAAAPRSAARHTSPTRSDATTDDVAARAVGRPEVGHHPAPAEESPAALAEAAPYDASAEVLAESATAAPAAAESASAAPAVDTPEPVTHEPVASHEPMADAVPAWEPSAQPSVAREALAQEHEIALPEVDEDDIPLTWDPRPVPRPTYTMKARAAERPAPEPVPETGTVSATGADDGGERTAYDDGFETAPQRRVAGA</sequence>
<keyword evidence="2" id="KW-1133">Transmembrane helix</keyword>
<protein>
    <submittedName>
        <fullName evidence="3">Uncharacterized protein</fullName>
    </submittedName>
</protein>
<comment type="caution">
    <text evidence="3">The sequence shown here is derived from an EMBL/GenBank/DDBJ whole genome shotgun (WGS) entry which is preliminary data.</text>
</comment>
<feature type="region of interest" description="Disordered" evidence="1">
    <location>
        <begin position="199"/>
        <end position="233"/>
    </location>
</feature>
<keyword evidence="2" id="KW-0812">Transmembrane</keyword>
<evidence type="ECO:0000256" key="2">
    <source>
        <dbReference type="SAM" id="Phobius"/>
    </source>
</evidence>
<reference evidence="3 4" key="1">
    <citation type="submission" date="2018-03" db="EMBL/GenBank/DDBJ databases">
        <title>Genomic Encyclopedia of Archaeal and Bacterial Type Strains, Phase II (KMG-II): from individual species to whole genera.</title>
        <authorList>
            <person name="Goeker M."/>
        </authorList>
    </citation>
    <scope>NUCLEOTIDE SEQUENCE [LARGE SCALE GENOMIC DNA]</scope>
    <source>
        <strain evidence="3 4">ATCC BAA-1496</strain>
    </source>
</reference>
<accession>A0A2T0U6G1</accession>
<evidence type="ECO:0000313" key="3">
    <source>
        <dbReference type="EMBL" id="PRY53497.1"/>
    </source>
</evidence>
<keyword evidence="2" id="KW-0472">Membrane</keyword>
<feature type="transmembrane region" description="Helical" evidence="2">
    <location>
        <begin position="6"/>
        <end position="26"/>
    </location>
</feature>
<gene>
    <name evidence="3" type="ORF">BCF74_12742</name>
</gene>
<feature type="region of interest" description="Disordered" evidence="1">
    <location>
        <begin position="335"/>
        <end position="408"/>
    </location>
</feature>
<dbReference type="Proteomes" id="UP000237822">
    <property type="component" value="Unassembled WGS sequence"/>
</dbReference>
<keyword evidence="4" id="KW-1185">Reference proteome</keyword>
<dbReference type="EMBL" id="PVTI01000027">
    <property type="protein sequence ID" value="PRY53497.1"/>
    <property type="molecule type" value="Genomic_DNA"/>
</dbReference>
<feature type="region of interest" description="Disordered" evidence="1">
    <location>
        <begin position="275"/>
        <end position="305"/>
    </location>
</feature>
<feature type="compositionally biased region" description="Low complexity" evidence="1">
    <location>
        <begin position="275"/>
        <end position="291"/>
    </location>
</feature>
<feature type="transmembrane region" description="Helical" evidence="2">
    <location>
        <begin position="147"/>
        <end position="165"/>
    </location>
</feature>